<dbReference type="Pfam" id="PF13960">
    <property type="entry name" value="DUF4218"/>
    <property type="match status" value="1"/>
</dbReference>
<dbReference type="InterPro" id="IPR025452">
    <property type="entry name" value="DUF4218"/>
</dbReference>
<feature type="domain" description="DUF4218" evidence="1">
    <location>
        <begin position="110"/>
        <end position="223"/>
    </location>
</feature>
<name>A0AAW2QS11_9LAMI</name>
<dbReference type="PANTHER" id="PTHR48258">
    <property type="entry name" value="DUF4218 DOMAIN-CONTAINING PROTEIN-RELATED"/>
    <property type="match status" value="1"/>
</dbReference>
<accession>A0AAW2QS11</accession>
<evidence type="ECO:0000259" key="1">
    <source>
        <dbReference type="Pfam" id="PF13960"/>
    </source>
</evidence>
<gene>
    <name evidence="2" type="ORF">Sangu_0381500</name>
</gene>
<organism evidence="2">
    <name type="scientific">Sesamum angustifolium</name>
    <dbReference type="NCBI Taxonomy" id="2727405"/>
    <lineage>
        <taxon>Eukaryota</taxon>
        <taxon>Viridiplantae</taxon>
        <taxon>Streptophyta</taxon>
        <taxon>Embryophyta</taxon>
        <taxon>Tracheophyta</taxon>
        <taxon>Spermatophyta</taxon>
        <taxon>Magnoliopsida</taxon>
        <taxon>eudicotyledons</taxon>
        <taxon>Gunneridae</taxon>
        <taxon>Pentapetalae</taxon>
        <taxon>asterids</taxon>
        <taxon>lamiids</taxon>
        <taxon>Lamiales</taxon>
        <taxon>Pedaliaceae</taxon>
        <taxon>Sesamum</taxon>
    </lineage>
</organism>
<dbReference type="AlphaFoldDB" id="A0AAW2QS11"/>
<reference evidence="2" key="2">
    <citation type="journal article" date="2024" name="Plant">
        <title>Genomic evolution and insights into agronomic trait innovations of Sesamum species.</title>
        <authorList>
            <person name="Miao H."/>
            <person name="Wang L."/>
            <person name="Qu L."/>
            <person name="Liu H."/>
            <person name="Sun Y."/>
            <person name="Le M."/>
            <person name="Wang Q."/>
            <person name="Wei S."/>
            <person name="Zheng Y."/>
            <person name="Lin W."/>
            <person name="Duan Y."/>
            <person name="Cao H."/>
            <person name="Xiong S."/>
            <person name="Wang X."/>
            <person name="Wei L."/>
            <person name="Li C."/>
            <person name="Ma Q."/>
            <person name="Ju M."/>
            <person name="Zhao R."/>
            <person name="Li G."/>
            <person name="Mu C."/>
            <person name="Tian Q."/>
            <person name="Mei H."/>
            <person name="Zhang T."/>
            <person name="Gao T."/>
            <person name="Zhang H."/>
        </authorList>
    </citation>
    <scope>NUCLEOTIDE SEQUENCE</scope>
    <source>
        <strain evidence="2">G01</strain>
    </source>
</reference>
<reference evidence="2" key="1">
    <citation type="submission" date="2020-06" db="EMBL/GenBank/DDBJ databases">
        <authorList>
            <person name="Li T."/>
            <person name="Hu X."/>
            <person name="Zhang T."/>
            <person name="Song X."/>
            <person name="Zhang H."/>
            <person name="Dai N."/>
            <person name="Sheng W."/>
            <person name="Hou X."/>
            <person name="Wei L."/>
        </authorList>
    </citation>
    <scope>NUCLEOTIDE SEQUENCE</scope>
    <source>
        <strain evidence="2">G01</strain>
        <tissue evidence="2">Leaf</tissue>
    </source>
</reference>
<dbReference type="PANTHER" id="PTHR48258:SF4">
    <property type="entry name" value="DUF4216 DOMAIN-CONTAINING PROTEIN"/>
    <property type="match status" value="1"/>
</dbReference>
<proteinExistence type="predicted"/>
<evidence type="ECO:0000313" key="2">
    <source>
        <dbReference type="EMBL" id="KAL0370634.1"/>
    </source>
</evidence>
<dbReference type="EMBL" id="JACGWK010000002">
    <property type="protein sequence ID" value="KAL0370634.1"/>
    <property type="molecule type" value="Genomic_DNA"/>
</dbReference>
<sequence>MHGKDLKIICNRLELEVDELKPNSMPKVVYTHTKEQKRRICEGIYGLKFSNGYASNFARCIDMMELRMHGIKSHDYHVFMQKLISITFPEMLPKHVWSASTRISLLFLSICSTTLDVTKLYELEHNVVVIMCNIAEIFPPAFLDSMEHLIIHLSYKARVGGPVQYKWMYPFERFLRDLKKNVKNKAHVDASIVEAYTVKEINLFSSQYFESDVLCRQSRPSRNDDLTRNEDRIQWFIFNHPGRASGASKKIWLGESERHIIETYMLYNYEVVTPYYE</sequence>
<comment type="caution">
    <text evidence="2">The sequence shown here is derived from an EMBL/GenBank/DDBJ whole genome shotgun (WGS) entry which is preliminary data.</text>
</comment>
<protein>
    <recommendedName>
        <fullName evidence="1">DUF4218 domain-containing protein</fullName>
    </recommendedName>
</protein>